<comment type="caution">
    <text evidence="2">The sequence shown here is derived from an EMBL/GenBank/DDBJ whole genome shotgun (WGS) entry which is preliminary data.</text>
</comment>
<dbReference type="Pfam" id="PF12525">
    <property type="entry name" value="DUF3726"/>
    <property type="match status" value="1"/>
</dbReference>
<dbReference type="InterPro" id="IPR022201">
    <property type="entry name" value="DUF3726"/>
</dbReference>
<evidence type="ECO:0000313" key="3">
    <source>
        <dbReference type="Proteomes" id="UP001607157"/>
    </source>
</evidence>
<evidence type="ECO:0000256" key="1">
    <source>
        <dbReference type="SAM" id="MobiDB-lite"/>
    </source>
</evidence>
<sequence>MSWALSEIEGLARKAARGAGFSWGMAEEAGKAARWLAGIGLPGPEVLADFLEAYDRTPHSEMRPRDTGIDRWTAAGGVICPISAGCALCDLAQDDAPSRDIDIENCAYPLLLLPFVRAAAEDGAQSERLIWPGGEFAFSSEVRGAAATPMLALSPARVQQGENDALPLPDCQMRYDLAEEPAARLAAFAARTYAPDSEESRLSGAGAGLADND</sequence>
<dbReference type="RefSeq" id="WP_377170586.1">
    <property type="nucleotide sequence ID" value="NZ_JBHTJC010000002.1"/>
</dbReference>
<proteinExistence type="predicted"/>
<name>A0ABW7I879_9RHOB</name>
<keyword evidence="3" id="KW-1185">Reference proteome</keyword>
<reference evidence="2 3" key="1">
    <citation type="submission" date="2024-10" db="EMBL/GenBank/DDBJ databases">
        <authorList>
            <person name="Yang X.-N."/>
        </authorList>
    </citation>
    <scope>NUCLEOTIDE SEQUENCE [LARGE SCALE GENOMIC DNA]</scope>
    <source>
        <strain evidence="2 3">CAU 1059</strain>
    </source>
</reference>
<accession>A0ABW7I879</accession>
<feature type="region of interest" description="Disordered" evidence="1">
    <location>
        <begin position="192"/>
        <end position="213"/>
    </location>
</feature>
<gene>
    <name evidence="2" type="ORF">ACGRVM_09260</name>
</gene>
<dbReference type="EMBL" id="JBIHMM010000002">
    <property type="protein sequence ID" value="MFH0254082.1"/>
    <property type="molecule type" value="Genomic_DNA"/>
</dbReference>
<dbReference type="Proteomes" id="UP001607157">
    <property type="component" value="Unassembled WGS sequence"/>
</dbReference>
<organism evidence="2 3">
    <name type="scientific">Roseovarius aquimarinus</name>
    <dbReference type="NCBI Taxonomy" id="1229156"/>
    <lineage>
        <taxon>Bacteria</taxon>
        <taxon>Pseudomonadati</taxon>
        <taxon>Pseudomonadota</taxon>
        <taxon>Alphaproteobacteria</taxon>
        <taxon>Rhodobacterales</taxon>
        <taxon>Roseobacteraceae</taxon>
        <taxon>Roseovarius</taxon>
    </lineage>
</organism>
<protein>
    <submittedName>
        <fullName evidence="2">DUF3726 domain-containing protein</fullName>
    </submittedName>
</protein>
<evidence type="ECO:0000313" key="2">
    <source>
        <dbReference type="EMBL" id="MFH0254082.1"/>
    </source>
</evidence>